<gene>
    <name evidence="1" type="ORF">B4109_2001</name>
</gene>
<protein>
    <submittedName>
        <fullName evidence="1">Uncharacterized protein</fullName>
    </submittedName>
</protein>
<dbReference type="AlphaFoldDB" id="A0A150MB48"/>
<reference evidence="1 2" key="1">
    <citation type="submission" date="2016-01" db="EMBL/GenBank/DDBJ databases">
        <title>Draft Genome Sequences of Seven Thermophilic Sporeformers Isolated from Foods.</title>
        <authorList>
            <person name="Berendsen E.M."/>
            <person name="Wells-Bennik M.H."/>
            <person name="Krawcyk A.O."/>
            <person name="De Jong A."/>
            <person name="Holsappel S."/>
            <person name="Eijlander R.T."/>
            <person name="Kuipers O.P."/>
        </authorList>
    </citation>
    <scope>NUCLEOTIDE SEQUENCE [LARGE SCALE GENOMIC DNA]</scope>
    <source>
        <strain evidence="1 2">B4109</strain>
    </source>
</reference>
<name>A0A150MB48_GEOSE</name>
<dbReference type="EMBL" id="LQYV01000132">
    <property type="protein sequence ID" value="KYD21676.1"/>
    <property type="molecule type" value="Genomic_DNA"/>
</dbReference>
<dbReference type="Proteomes" id="UP000075424">
    <property type="component" value="Unassembled WGS sequence"/>
</dbReference>
<proteinExistence type="predicted"/>
<comment type="caution">
    <text evidence="1">The sequence shown here is derived from an EMBL/GenBank/DDBJ whole genome shotgun (WGS) entry which is preliminary data.</text>
</comment>
<sequence>MIFYENHTIYCYLEQIISFLSSKKRQKTAKNGPAMPFLPKQERCSILPPNA</sequence>
<evidence type="ECO:0000313" key="2">
    <source>
        <dbReference type="Proteomes" id="UP000075424"/>
    </source>
</evidence>
<organism evidence="1 2">
    <name type="scientific">Geobacillus stearothermophilus</name>
    <name type="common">Bacillus stearothermophilus</name>
    <dbReference type="NCBI Taxonomy" id="1422"/>
    <lineage>
        <taxon>Bacteria</taxon>
        <taxon>Bacillati</taxon>
        <taxon>Bacillota</taxon>
        <taxon>Bacilli</taxon>
        <taxon>Bacillales</taxon>
        <taxon>Anoxybacillaceae</taxon>
        <taxon>Geobacillus</taxon>
    </lineage>
</organism>
<accession>A0A150MB48</accession>
<evidence type="ECO:0000313" key="1">
    <source>
        <dbReference type="EMBL" id="KYD21676.1"/>
    </source>
</evidence>